<dbReference type="EMBL" id="JANEYG010000101">
    <property type="protein sequence ID" value="KAJ8913156.1"/>
    <property type="molecule type" value="Genomic_DNA"/>
</dbReference>
<dbReference type="GO" id="GO:0003676">
    <property type="term" value="F:nucleic acid binding"/>
    <property type="evidence" value="ECO:0007669"/>
    <property type="project" value="InterPro"/>
</dbReference>
<dbReference type="Pfam" id="PF13358">
    <property type="entry name" value="DDE_3"/>
    <property type="match status" value="1"/>
</dbReference>
<dbReference type="PANTHER" id="PTHR33939:SF1">
    <property type="entry name" value="DUF4371 DOMAIN-CONTAINING PROTEIN"/>
    <property type="match status" value="1"/>
</dbReference>
<reference evidence="2 3" key="1">
    <citation type="journal article" date="2023" name="Insect Mol. Biol.">
        <title>Genome sequencing provides insights into the evolution of gene families encoding plant cell wall-degrading enzymes in longhorned beetles.</title>
        <authorList>
            <person name="Shin N.R."/>
            <person name="Okamura Y."/>
            <person name="Kirsch R."/>
            <person name="Pauchet Y."/>
        </authorList>
    </citation>
    <scope>NUCLEOTIDE SEQUENCE [LARGE SCALE GENOMIC DNA]</scope>
    <source>
        <strain evidence="2">EAD_L_NR</strain>
    </source>
</reference>
<evidence type="ECO:0000259" key="1">
    <source>
        <dbReference type="Pfam" id="PF13358"/>
    </source>
</evidence>
<dbReference type="Proteomes" id="UP001159042">
    <property type="component" value="Unassembled WGS sequence"/>
</dbReference>
<dbReference type="PANTHER" id="PTHR33939">
    <property type="entry name" value="PROTEIN CBG22215"/>
    <property type="match status" value="1"/>
</dbReference>
<organism evidence="2 3">
    <name type="scientific">Exocentrus adspersus</name>
    <dbReference type="NCBI Taxonomy" id="1586481"/>
    <lineage>
        <taxon>Eukaryota</taxon>
        <taxon>Metazoa</taxon>
        <taxon>Ecdysozoa</taxon>
        <taxon>Arthropoda</taxon>
        <taxon>Hexapoda</taxon>
        <taxon>Insecta</taxon>
        <taxon>Pterygota</taxon>
        <taxon>Neoptera</taxon>
        <taxon>Endopterygota</taxon>
        <taxon>Coleoptera</taxon>
        <taxon>Polyphaga</taxon>
        <taxon>Cucujiformia</taxon>
        <taxon>Chrysomeloidea</taxon>
        <taxon>Cerambycidae</taxon>
        <taxon>Lamiinae</taxon>
        <taxon>Acanthocinini</taxon>
        <taxon>Exocentrus</taxon>
    </lineage>
</organism>
<dbReference type="Gene3D" id="3.30.420.10">
    <property type="entry name" value="Ribonuclease H-like superfamily/Ribonuclease H"/>
    <property type="match status" value="1"/>
</dbReference>
<dbReference type="InterPro" id="IPR036397">
    <property type="entry name" value="RNaseH_sf"/>
</dbReference>
<accession>A0AAV8VFM0</accession>
<protein>
    <recommendedName>
        <fullName evidence="1">Tc1-like transposase DDE domain-containing protein</fullName>
    </recommendedName>
</protein>
<comment type="caution">
    <text evidence="2">The sequence shown here is derived from an EMBL/GenBank/DDBJ whole genome shotgun (WGS) entry which is preliminary data.</text>
</comment>
<proteinExistence type="predicted"/>
<dbReference type="AlphaFoldDB" id="A0AAV8VFM0"/>
<evidence type="ECO:0000313" key="2">
    <source>
        <dbReference type="EMBL" id="KAJ8913156.1"/>
    </source>
</evidence>
<name>A0AAV8VFM0_9CUCU</name>
<gene>
    <name evidence="2" type="ORF">NQ315_006074</name>
</gene>
<keyword evidence="3" id="KW-1185">Reference proteome</keyword>
<dbReference type="InterPro" id="IPR038717">
    <property type="entry name" value="Tc1-like_DDE_dom"/>
</dbReference>
<sequence>MLMRIENGQNKISLKSDIGPFSIKLQSYLRSIRKFREEGRNIYYLDETWVNEGYAVKVWQDKNVKSSRQAFLDGVSTGFKAPSDEMAASRQITVLRLPPYHCELNPIELVWAQVKGDVARNNTSFKLSDVKILLENSLERVTADKWQRCIHHVHKEEEKMWELDNLIDVAVEPLVINLGDEDSSDSEDEF</sequence>
<evidence type="ECO:0000313" key="3">
    <source>
        <dbReference type="Proteomes" id="UP001159042"/>
    </source>
</evidence>
<feature type="domain" description="Tc1-like transposase DDE" evidence="1">
    <location>
        <begin position="71"/>
        <end position="124"/>
    </location>
</feature>